<evidence type="ECO:0000313" key="2">
    <source>
        <dbReference type="EMBL" id="GAA5226220.1"/>
    </source>
</evidence>
<keyword evidence="3" id="KW-1185">Reference proteome</keyword>
<gene>
    <name evidence="2" type="ORF">GCM10025778_07510</name>
</gene>
<evidence type="ECO:0000313" key="3">
    <source>
        <dbReference type="Proteomes" id="UP001501257"/>
    </source>
</evidence>
<dbReference type="Proteomes" id="UP001501257">
    <property type="component" value="Unassembled WGS sequence"/>
</dbReference>
<dbReference type="EMBL" id="BAABLK010000015">
    <property type="protein sequence ID" value="GAA5226220.1"/>
    <property type="molecule type" value="Genomic_DNA"/>
</dbReference>
<comment type="caution">
    <text evidence="2">The sequence shown here is derived from an EMBL/GenBank/DDBJ whole genome shotgun (WGS) entry which is preliminary data.</text>
</comment>
<reference evidence="3" key="1">
    <citation type="journal article" date="2019" name="Int. J. Syst. Evol. Microbiol.">
        <title>The Global Catalogue of Microorganisms (GCM) 10K type strain sequencing project: providing services to taxonomists for standard genome sequencing and annotation.</title>
        <authorList>
            <consortium name="The Broad Institute Genomics Platform"/>
            <consortium name="The Broad Institute Genome Sequencing Center for Infectious Disease"/>
            <person name="Wu L."/>
            <person name="Ma J."/>
        </authorList>
    </citation>
    <scope>NUCLEOTIDE SEQUENCE [LARGE SCALE GENOMIC DNA]</scope>
    <source>
        <strain evidence="3">JCM 18952</strain>
    </source>
</reference>
<evidence type="ECO:0000256" key="1">
    <source>
        <dbReference type="SAM" id="MobiDB-lite"/>
    </source>
</evidence>
<dbReference type="RefSeq" id="WP_210100470.1">
    <property type="nucleotide sequence ID" value="NZ_BAABLK010000015.1"/>
</dbReference>
<protein>
    <submittedName>
        <fullName evidence="2">Uncharacterized protein</fullName>
    </submittedName>
</protein>
<feature type="region of interest" description="Disordered" evidence="1">
    <location>
        <begin position="32"/>
        <end position="59"/>
    </location>
</feature>
<accession>A0ABP9TLD5</accession>
<organism evidence="2 3">
    <name type="scientific">Paeniglutamicibacter antarcticus</name>
    <dbReference type="NCBI Taxonomy" id="494023"/>
    <lineage>
        <taxon>Bacteria</taxon>
        <taxon>Bacillati</taxon>
        <taxon>Actinomycetota</taxon>
        <taxon>Actinomycetes</taxon>
        <taxon>Micrococcales</taxon>
        <taxon>Micrococcaceae</taxon>
        <taxon>Paeniglutamicibacter</taxon>
    </lineage>
</organism>
<proteinExistence type="predicted"/>
<name>A0ABP9TLD5_9MICC</name>
<sequence>MASFATSIDARSSTHRCLCVALVAKARRPANGLTRPASSITTPPMEVPETDDHHTSSGIQAFSDEKPFGVLVPGYLPMVSSSGVRNVLGASVVLEDLGVDDAAVARDISLSHAAVGKLIIENLGRGFAPVARRFEEVSPGDPVGPGIGIVAVHHLVRRGEDGVRGAGVSTGRDLEVRLDDV</sequence>